<name>A0A238LGS4_9RHOB</name>
<reference evidence="1 2" key="1">
    <citation type="submission" date="2017-05" db="EMBL/GenBank/DDBJ databases">
        <authorList>
            <person name="Song R."/>
            <person name="Chenine A.L."/>
            <person name="Ruprecht R.M."/>
        </authorList>
    </citation>
    <scope>NUCLEOTIDE SEQUENCE [LARGE SCALE GENOMIC DNA]</scope>
    <source>
        <strain evidence="1 2">CECT 8899</strain>
    </source>
</reference>
<dbReference type="OrthoDB" id="7433579at2"/>
<keyword evidence="2" id="KW-1185">Reference proteome</keyword>
<dbReference type="RefSeq" id="WP_093992802.1">
    <property type="nucleotide sequence ID" value="NZ_FXZK01000005.1"/>
</dbReference>
<dbReference type="AlphaFoldDB" id="A0A238LGS4"/>
<protein>
    <submittedName>
        <fullName evidence="1">Uncharacterized protein</fullName>
    </submittedName>
</protein>
<sequence>MKQIFLFGAAIALANCSNGDLGMPTVAIGSSASDLAFLNAAVSQHAGRNRPSELRQVQIYALPDGSRIGCGDWDAPDPYGGFGGYAPFYVRYTGGQVSRVHLDDLTGYGPAQTGCYSAHARLTGASS</sequence>
<organism evidence="1 2">
    <name type="scientific">Flavimaricola marinus</name>
    <dbReference type="NCBI Taxonomy" id="1819565"/>
    <lineage>
        <taxon>Bacteria</taxon>
        <taxon>Pseudomonadati</taxon>
        <taxon>Pseudomonadota</taxon>
        <taxon>Alphaproteobacteria</taxon>
        <taxon>Rhodobacterales</taxon>
        <taxon>Paracoccaceae</taxon>
        <taxon>Flavimaricola</taxon>
    </lineage>
</organism>
<gene>
    <name evidence="1" type="ORF">LOM8899_02769</name>
</gene>
<proteinExistence type="predicted"/>
<evidence type="ECO:0000313" key="1">
    <source>
        <dbReference type="EMBL" id="SMY08614.1"/>
    </source>
</evidence>
<dbReference type="EMBL" id="FXZK01000005">
    <property type="protein sequence ID" value="SMY08614.1"/>
    <property type="molecule type" value="Genomic_DNA"/>
</dbReference>
<dbReference type="Proteomes" id="UP000201613">
    <property type="component" value="Unassembled WGS sequence"/>
</dbReference>
<evidence type="ECO:0000313" key="2">
    <source>
        <dbReference type="Proteomes" id="UP000201613"/>
    </source>
</evidence>
<accession>A0A238LGS4</accession>